<accession>A0A699TJ60</accession>
<evidence type="ECO:0000313" key="1">
    <source>
        <dbReference type="EMBL" id="GFD09238.1"/>
    </source>
</evidence>
<dbReference type="EMBL" id="BKCJ011244004">
    <property type="protein sequence ID" value="GFD09238.1"/>
    <property type="molecule type" value="Genomic_DNA"/>
</dbReference>
<reference evidence="1" key="1">
    <citation type="journal article" date="2019" name="Sci. Rep.">
        <title>Draft genome of Tanacetum cinerariifolium, the natural source of mosquito coil.</title>
        <authorList>
            <person name="Yamashiro T."/>
            <person name="Shiraishi A."/>
            <person name="Satake H."/>
            <person name="Nakayama K."/>
        </authorList>
    </citation>
    <scope>NUCLEOTIDE SEQUENCE</scope>
</reference>
<proteinExistence type="predicted"/>
<name>A0A699TJ60_TANCI</name>
<protein>
    <submittedName>
        <fullName evidence="1">Uncharacterized protein</fullName>
    </submittedName>
</protein>
<dbReference type="AlphaFoldDB" id="A0A699TJ60"/>
<sequence>MRDDAGDGRVHRNQRLSEMHDVQVVDLFHQTMSEVGFVEQAIQAFMAVHDRWRCAEELLGDFQHGFDLAVDPGLQRHVVGGVQQIRNLFDISDHKTRQYTSGIDIGQMDGRVQMGKLRFELAQ</sequence>
<comment type="caution">
    <text evidence="1">The sequence shown here is derived from an EMBL/GenBank/DDBJ whole genome shotgun (WGS) entry which is preliminary data.</text>
</comment>
<gene>
    <name evidence="1" type="ORF">Tci_881207</name>
</gene>
<organism evidence="1">
    <name type="scientific">Tanacetum cinerariifolium</name>
    <name type="common">Dalmatian daisy</name>
    <name type="synonym">Chrysanthemum cinerariifolium</name>
    <dbReference type="NCBI Taxonomy" id="118510"/>
    <lineage>
        <taxon>Eukaryota</taxon>
        <taxon>Viridiplantae</taxon>
        <taxon>Streptophyta</taxon>
        <taxon>Embryophyta</taxon>
        <taxon>Tracheophyta</taxon>
        <taxon>Spermatophyta</taxon>
        <taxon>Magnoliopsida</taxon>
        <taxon>eudicotyledons</taxon>
        <taxon>Gunneridae</taxon>
        <taxon>Pentapetalae</taxon>
        <taxon>asterids</taxon>
        <taxon>campanulids</taxon>
        <taxon>Asterales</taxon>
        <taxon>Asteraceae</taxon>
        <taxon>Asteroideae</taxon>
        <taxon>Anthemideae</taxon>
        <taxon>Anthemidinae</taxon>
        <taxon>Tanacetum</taxon>
    </lineage>
</organism>